<protein>
    <submittedName>
        <fullName evidence="2">Uncharacterized protein</fullName>
    </submittedName>
</protein>
<comment type="caution">
    <text evidence="2">The sequence shown here is derived from an EMBL/GenBank/DDBJ whole genome shotgun (WGS) entry which is preliminary data.</text>
</comment>
<name>A0A8J6DRS1_GALPY</name>
<evidence type="ECO:0000313" key="3">
    <source>
        <dbReference type="Proteomes" id="UP000700334"/>
    </source>
</evidence>
<feature type="compositionally biased region" description="Low complexity" evidence="1">
    <location>
        <begin position="8"/>
        <end position="17"/>
    </location>
</feature>
<proteinExistence type="predicted"/>
<dbReference type="Proteomes" id="UP000700334">
    <property type="component" value="Unassembled WGS sequence"/>
</dbReference>
<evidence type="ECO:0000256" key="1">
    <source>
        <dbReference type="SAM" id="MobiDB-lite"/>
    </source>
</evidence>
<gene>
    <name evidence="2" type="ORF">J0S82_011433</name>
</gene>
<feature type="region of interest" description="Disordered" evidence="1">
    <location>
        <begin position="68"/>
        <end position="101"/>
    </location>
</feature>
<feature type="compositionally biased region" description="Basic and acidic residues" evidence="1">
    <location>
        <begin position="91"/>
        <end position="101"/>
    </location>
</feature>
<evidence type="ECO:0000313" key="2">
    <source>
        <dbReference type="EMBL" id="KAG8518274.1"/>
    </source>
</evidence>
<sequence length="164" mass="18232">MRVRAAGRSRPSLSQLRQRGRGLERSANIPPPPPGARPRLRSREMSNDVRRARERVLPPMLYTHKPHASSVAAALDGRGGRPSAYLSTESPLEKAEKTGDKKNLWQSRKNHIHHIHRECGTCESSPPCLFPKHQGARTTICNLFLENPSSEVYGSIQDVAGRAD</sequence>
<feature type="compositionally biased region" description="Basic and acidic residues" evidence="1">
    <location>
        <begin position="41"/>
        <end position="50"/>
    </location>
</feature>
<accession>A0A8J6DRS1</accession>
<feature type="region of interest" description="Disordered" evidence="1">
    <location>
        <begin position="1"/>
        <end position="50"/>
    </location>
</feature>
<organism evidence="2 3">
    <name type="scientific">Galemys pyrenaicus</name>
    <name type="common">Iberian desman</name>
    <name type="synonym">Pyrenean desman</name>
    <dbReference type="NCBI Taxonomy" id="202257"/>
    <lineage>
        <taxon>Eukaryota</taxon>
        <taxon>Metazoa</taxon>
        <taxon>Chordata</taxon>
        <taxon>Craniata</taxon>
        <taxon>Vertebrata</taxon>
        <taxon>Euteleostomi</taxon>
        <taxon>Mammalia</taxon>
        <taxon>Eutheria</taxon>
        <taxon>Laurasiatheria</taxon>
        <taxon>Eulipotyphla</taxon>
        <taxon>Talpidae</taxon>
        <taxon>Galemys</taxon>
    </lineage>
</organism>
<keyword evidence="3" id="KW-1185">Reference proteome</keyword>
<dbReference type="EMBL" id="JAGFMF010011637">
    <property type="protein sequence ID" value="KAG8518274.1"/>
    <property type="molecule type" value="Genomic_DNA"/>
</dbReference>
<reference evidence="2" key="1">
    <citation type="journal article" date="2021" name="Evol. Appl.">
        <title>The genome of the Pyrenean desman and the effects of bottlenecks and inbreeding on the genomic landscape of an endangered species.</title>
        <authorList>
            <person name="Escoda L."/>
            <person name="Castresana J."/>
        </authorList>
    </citation>
    <scope>NUCLEOTIDE SEQUENCE</scope>
    <source>
        <strain evidence="2">IBE-C5619</strain>
    </source>
</reference>
<dbReference type="AlphaFoldDB" id="A0A8J6DRS1"/>